<dbReference type="SUPFAM" id="SSF82199">
    <property type="entry name" value="SET domain"/>
    <property type="match status" value="1"/>
</dbReference>
<dbReference type="AlphaFoldDB" id="A0A4V4LUV9"/>
<dbReference type="EMBL" id="SPNW01000004">
    <property type="protein sequence ID" value="TIA92913.1"/>
    <property type="molecule type" value="Genomic_DNA"/>
</dbReference>
<evidence type="ECO:0000259" key="1">
    <source>
        <dbReference type="PROSITE" id="PS50280"/>
    </source>
</evidence>
<sequence>MSFFRSGVRSGVFNRFRFAGRRSLFFNAAASSTQLVGSSSMPHIVPSLIPYIMALLLASANDNENCDDMEHIVASPPLEVYSRQTPNAGMAVKASRDIRRGELLISEHPLLIWQEGMSKTDLRQWTDQLTPSARKALFSLSQRSDALAIEAEDKDNVDETARIRSANGFELELPAIPLPFNGRLPPQPSYASFLFANISRINHSCLPSCGHAMDWSRLRLEVFAMRDIQQGEDISIEYIPQLITLPSQERKDKLKSTFGFDCACALCSSSPDVLQQSDKRREQLKVSSRSLFGAGLNRQQMIGEMERIRTILSDEGYNVLPEFEQENVSKAYAMFVQMRGNYIKDGEDR</sequence>
<dbReference type="CDD" id="cd20071">
    <property type="entry name" value="SET_SMYD"/>
    <property type="match status" value="1"/>
</dbReference>
<protein>
    <recommendedName>
        <fullName evidence="1">SET domain-containing protein</fullName>
    </recommendedName>
</protein>
<organism evidence="2 3">
    <name type="scientific">Wallemia hederae</name>
    <dbReference type="NCBI Taxonomy" id="1540922"/>
    <lineage>
        <taxon>Eukaryota</taxon>
        <taxon>Fungi</taxon>
        <taxon>Dikarya</taxon>
        <taxon>Basidiomycota</taxon>
        <taxon>Wallemiomycotina</taxon>
        <taxon>Wallemiomycetes</taxon>
        <taxon>Wallemiales</taxon>
        <taxon>Wallemiaceae</taxon>
        <taxon>Wallemia</taxon>
    </lineage>
</organism>
<feature type="domain" description="SET" evidence="1">
    <location>
        <begin position="76"/>
        <end position="239"/>
    </location>
</feature>
<name>A0A4V4LUV9_9BASI</name>
<dbReference type="PANTHER" id="PTHR47332:SF4">
    <property type="entry name" value="SET DOMAIN-CONTAINING PROTEIN 5"/>
    <property type="match status" value="1"/>
</dbReference>
<dbReference type="SMART" id="SM00317">
    <property type="entry name" value="SET"/>
    <property type="match status" value="1"/>
</dbReference>
<evidence type="ECO:0000313" key="2">
    <source>
        <dbReference type="EMBL" id="TIA92913.1"/>
    </source>
</evidence>
<keyword evidence="3" id="KW-1185">Reference proteome</keyword>
<evidence type="ECO:0000313" key="3">
    <source>
        <dbReference type="Proteomes" id="UP000310189"/>
    </source>
</evidence>
<gene>
    <name evidence="2" type="ORF">E3P99_00350</name>
</gene>
<dbReference type="InterPro" id="IPR053185">
    <property type="entry name" value="SET_domain_protein"/>
</dbReference>
<proteinExistence type="predicted"/>
<comment type="caution">
    <text evidence="2">The sequence shown here is derived from an EMBL/GenBank/DDBJ whole genome shotgun (WGS) entry which is preliminary data.</text>
</comment>
<dbReference type="PROSITE" id="PS50280">
    <property type="entry name" value="SET"/>
    <property type="match status" value="1"/>
</dbReference>
<dbReference type="OrthoDB" id="265717at2759"/>
<dbReference type="InterPro" id="IPR046341">
    <property type="entry name" value="SET_dom_sf"/>
</dbReference>
<dbReference type="PANTHER" id="PTHR47332">
    <property type="entry name" value="SET DOMAIN-CONTAINING PROTEIN 5"/>
    <property type="match status" value="1"/>
</dbReference>
<accession>A0A4V4LUV9</accession>
<dbReference type="Gene3D" id="2.170.270.10">
    <property type="entry name" value="SET domain"/>
    <property type="match status" value="1"/>
</dbReference>
<reference evidence="2 3" key="1">
    <citation type="submission" date="2019-03" db="EMBL/GenBank/DDBJ databases">
        <title>Sequencing 23 genomes of Wallemia ichthyophaga.</title>
        <authorList>
            <person name="Gostincar C."/>
        </authorList>
    </citation>
    <scope>NUCLEOTIDE SEQUENCE [LARGE SCALE GENOMIC DNA]</scope>
    <source>
        <strain evidence="2 3">EXF-5753</strain>
    </source>
</reference>
<dbReference type="InterPro" id="IPR001214">
    <property type="entry name" value="SET_dom"/>
</dbReference>
<dbReference type="Pfam" id="PF00856">
    <property type="entry name" value="SET"/>
    <property type="match status" value="1"/>
</dbReference>
<dbReference type="Proteomes" id="UP000310189">
    <property type="component" value="Unassembled WGS sequence"/>
</dbReference>